<name>A0AAV4MRJ4_CAEEX</name>
<evidence type="ECO:0000313" key="1">
    <source>
        <dbReference type="EMBL" id="GIX75025.1"/>
    </source>
</evidence>
<keyword evidence="2" id="KW-1185">Reference proteome</keyword>
<organism evidence="1 2">
    <name type="scientific">Caerostris extrusa</name>
    <name type="common">Bark spider</name>
    <name type="synonym">Caerostris bankana</name>
    <dbReference type="NCBI Taxonomy" id="172846"/>
    <lineage>
        <taxon>Eukaryota</taxon>
        <taxon>Metazoa</taxon>
        <taxon>Ecdysozoa</taxon>
        <taxon>Arthropoda</taxon>
        <taxon>Chelicerata</taxon>
        <taxon>Arachnida</taxon>
        <taxon>Araneae</taxon>
        <taxon>Araneomorphae</taxon>
        <taxon>Entelegynae</taxon>
        <taxon>Araneoidea</taxon>
        <taxon>Araneidae</taxon>
        <taxon>Caerostris</taxon>
    </lineage>
</organism>
<gene>
    <name evidence="1" type="ORF">CEXT_287811</name>
</gene>
<reference evidence="1 2" key="1">
    <citation type="submission" date="2021-06" db="EMBL/GenBank/DDBJ databases">
        <title>Caerostris extrusa draft genome.</title>
        <authorList>
            <person name="Kono N."/>
            <person name="Arakawa K."/>
        </authorList>
    </citation>
    <scope>NUCLEOTIDE SEQUENCE [LARGE SCALE GENOMIC DNA]</scope>
</reference>
<dbReference type="Proteomes" id="UP001054945">
    <property type="component" value="Unassembled WGS sequence"/>
</dbReference>
<dbReference type="EMBL" id="BPLR01020125">
    <property type="protein sequence ID" value="GIX75025.1"/>
    <property type="molecule type" value="Genomic_DNA"/>
</dbReference>
<proteinExistence type="predicted"/>
<comment type="caution">
    <text evidence="1">The sequence shown here is derived from an EMBL/GenBank/DDBJ whole genome shotgun (WGS) entry which is preliminary data.</text>
</comment>
<dbReference type="AlphaFoldDB" id="A0AAV4MRJ4"/>
<protein>
    <submittedName>
        <fullName evidence="1">Uncharacterized protein</fullName>
    </submittedName>
</protein>
<evidence type="ECO:0000313" key="2">
    <source>
        <dbReference type="Proteomes" id="UP001054945"/>
    </source>
</evidence>
<accession>A0AAV4MRJ4</accession>
<sequence length="139" mass="16556">MNIQRKETSKKPRECDYDSFAWVRRNASPFLETKQSSHFIVRFRTLWRGWIQNDRILHKYPPTNITIRCSQRNSSKSKKRSPGNFPTVGTHNSFLLDRNGYFCSEERSPRWEVCAIFEKWMQKNVFILQKKMAGAIFSC</sequence>